<proteinExistence type="inferred from homology"/>
<evidence type="ECO:0000256" key="7">
    <source>
        <dbReference type="ARBA" id="ARBA00019373"/>
    </source>
</evidence>
<dbReference type="PANTHER" id="PTHR46382:SF1">
    <property type="entry name" value="PHOSPHATIDATE CYTIDYLYLTRANSFERASE"/>
    <property type="match status" value="1"/>
</dbReference>
<feature type="transmembrane region" description="Helical" evidence="24">
    <location>
        <begin position="135"/>
        <end position="156"/>
    </location>
</feature>
<sequence>MKQRLITGIVAGGFFLGMCWLGGLTYHVLILIMALIGYYEFVRMTGLPAFGGTAVLGYLSVLYLGFPWTLLQIPMPLPTLAILWLLMLLFLAVTVTSKNEVPIAQAALLFLGAVYIGIGFASIAETRSTPDGHGLFWTLLLLAAIWSSDAGAYFTGRRFGKSKLWPAISPNKTVEGALGGVALAVIVAVVFAVISGGLLSIGRAAAVGVSAAVVGQFGDLIQSAYKRVYGVKDTGKLLPGHGGILDRCDSWIVVFPFIHILSLLP</sequence>
<comment type="caution">
    <text evidence="25">The sequence shown here is derived from an EMBL/GenBank/DDBJ whole genome shotgun (WGS) entry which is preliminary data.</text>
</comment>
<evidence type="ECO:0000256" key="17">
    <source>
        <dbReference type="ARBA" id="ARBA00023264"/>
    </source>
</evidence>
<evidence type="ECO:0000256" key="20">
    <source>
        <dbReference type="ARBA" id="ARBA00032253"/>
    </source>
</evidence>
<keyword evidence="8" id="KW-1003">Cell membrane</keyword>
<dbReference type="GeneID" id="77006762"/>
<evidence type="ECO:0000256" key="12">
    <source>
        <dbReference type="ARBA" id="ARBA00022695"/>
    </source>
</evidence>
<evidence type="ECO:0000256" key="22">
    <source>
        <dbReference type="ARBA" id="ARBA00032743"/>
    </source>
</evidence>
<keyword evidence="9" id="KW-0444">Lipid biosynthesis</keyword>
<feature type="transmembrane region" description="Helical" evidence="24">
    <location>
        <begin position="45"/>
        <end position="65"/>
    </location>
</feature>
<dbReference type="PANTHER" id="PTHR46382">
    <property type="entry name" value="PHOSPHATIDATE CYTIDYLYLTRANSFERASE"/>
    <property type="match status" value="1"/>
</dbReference>
<keyword evidence="14" id="KW-0443">Lipid metabolism</keyword>
<dbReference type="OrthoDB" id="9799199at2"/>
<evidence type="ECO:0000256" key="3">
    <source>
        <dbReference type="ARBA" id="ARBA00005119"/>
    </source>
</evidence>
<evidence type="ECO:0000256" key="16">
    <source>
        <dbReference type="ARBA" id="ARBA00023209"/>
    </source>
</evidence>
<name>A0A090ZYH5_PAEMA</name>
<evidence type="ECO:0000256" key="10">
    <source>
        <dbReference type="ARBA" id="ARBA00022679"/>
    </source>
</evidence>
<evidence type="ECO:0000256" key="24">
    <source>
        <dbReference type="SAM" id="Phobius"/>
    </source>
</evidence>
<keyword evidence="17" id="KW-1208">Phospholipid metabolism</keyword>
<dbReference type="STRING" id="44252.DJ90_2570"/>
<dbReference type="AlphaFoldDB" id="A0A090ZYH5"/>
<dbReference type="HOGENOM" id="CLU_037294_2_2_9"/>
<dbReference type="GO" id="GO:0004605">
    <property type="term" value="F:phosphatidate cytidylyltransferase activity"/>
    <property type="evidence" value="ECO:0007669"/>
    <property type="project" value="UniProtKB-EC"/>
</dbReference>
<comment type="catalytic activity">
    <reaction evidence="1">
        <text>a 1,2-diacyl-sn-glycero-3-phosphate + CTP + H(+) = a CDP-1,2-diacyl-sn-glycerol + diphosphate</text>
        <dbReference type="Rhea" id="RHEA:16229"/>
        <dbReference type="ChEBI" id="CHEBI:15378"/>
        <dbReference type="ChEBI" id="CHEBI:33019"/>
        <dbReference type="ChEBI" id="CHEBI:37563"/>
        <dbReference type="ChEBI" id="CHEBI:58332"/>
        <dbReference type="ChEBI" id="CHEBI:58608"/>
        <dbReference type="EC" id="2.7.7.41"/>
    </reaction>
</comment>
<keyword evidence="13 24" id="KW-1133">Transmembrane helix</keyword>
<comment type="subcellular location">
    <subcellularLocation>
        <location evidence="2">Cell membrane</location>
        <topology evidence="2">Multi-pass membrane protein</topology>
    </subcellularLocation>
</comment>
<evidence type="ECO:0000256" key="9">
    <source>
        <dbReference type="ARBA" id="ARBA00022516"/>
    </source>
</evidence>
<comment type="pathway">
    <text evidence="4">Lipid metabolism.</text>
</comment>
<feature type="transmembrane region" description="Helical" evidence="24">
    <location>
        <begin position="77"/>
        <end position="97"/>
    </location>
</feature>
<keyword evidence="11 24" id="KW-0812">Transmembrane</keyword>
<evidence type="ECO:0000256" key="5">
    <source>
        <dbReference type="ARBA" id="ARBA00010185"/>
    </source>
</evidence>
<comment type="pathway">
    <text evidence="3">Phospholipid metabolism; CDP-diacylglycerol biosynthesis; CDP-diacylglycerol from sn-glycerol 3-phosphate: step 3/3.</text>
</comment>
<keyword evidence="15 24" id="KW-0472">Membrane</keyword>
<dbReference type="PATRIC" id="fig|44252.3.peg.2490"/>
<evidence type="ECO:0000256" key="4">
    <source>
        <dbReference type="ARBA" id="ARBA00005189"/>
    </source>
</evidence>
<keyword evidence="12 25" id="KW-0548">Nucleotidyltransferase</keyword>
<dbReference type="GO" id="GO:0005886">
    <property type="term" value="C:plasma membrane"/>
    <property type="evidence" value="ECO:0007669"/>
    <property type="project" value="UniProtKB-SubCell"/>
</dbReference>
<dbReference type="RefSeq" id="WP_036622317.1">
    <property type="nucleotide sequence ID" value="NZ_JARLKU010000051.1"/>
</dbReference>
<dbReference type="EMBL" id="JMQA01000024">
    <property type="protein sequence ID" value="KFN09131.1"/>
    <property type="molecule type" value="Genomic_DNA"/>
</dbReference>
<keyword evidence="26" id="KW-1185">Reference proteome</keyword>
<dbReference type="Proteomes" id="UP000029278">
    <property type="component" value="Unassembled WGS sequence"/>
</dbReference>
<evidence type="ECO:0000256" key="13">
    <source>
        <dbReference type="ARBA" id="ARBA00022989"/>
    </source>
</evidence>
<organism evidence="25 26">
    <name type="scientific">Paenibacillus macerans</name>
    <name type="common">Bacillus macerans</name>
    <dbReference type="NCBI Taxonomy" id="44252"/>
    <lineage>
        <taxon>Bacteria</taxon>
        <taxon>Bacillati</taxon>
        <taxon>Bacillota</taxon>
        <taxon>Bacilli</taxon>
        <taxon>Bacillales</taxon>
        <taxon>Paenibacillaceae</taxon>
        <taxon>Paenibacillus</taxon>
    </lineage>
</organism>
<evidence type="ECO:0000256" key="19">
    <source>
        <dbReference type="ARBA" id="ARBA00031825"/>
    </source>
</evidence>
<evidence type="ECO:0000256" key="23">
    <source>
        <dbReference type="ARBA" id="ARBA00033406"/>
    </source>
</evidence>
<dbReference type="EC" id="2.7.7.41" evidence="6"/>
<evidence type="ECO:0000256" key="2">
    <source>
        <dbReference type="ARBA" id="ARBA00004651"/>
    </source>
</evidence>
<reference evidence="25 26" key="1">
    <citation type="submission" date="2014-04" db="EMBL/GenBank/DDBJ databases">
        <authorList>
            <person name="Bishop-Lilly K.A."/>
            <person name="Broomall S.M."/>
            <person name="Chain P.S."/>
            <person name="Chertkov O."/>
            <person name="Coyne S.R."/>
            <person name="Daligault H.E."/>
            <person name="Davenport K.W."/>
            <person name="Erkkila T."/>
            <person name="Frey K.G."/>
            <person name="Gibbons H.S."/>
            <person name="Gu W."/>
            <person name="Jaissle J."/>
            <person name="Johnson S.L."/>
            <person name="Koroleva G.I."/>
            <person name="Ladner J.T."/>
            <person name="Lo C.-C."/>
            <person name="Minogue T.D."/>
            <person name="Munk C."/>
            <person name="Palacios G.F."/>
            <person name="Redden C.L."/>
            <person name="Rosenzweig C.N."/>
            <person name="Scholz M.B."/>
            <person name="Teshima H."/>
            <person name="Xu Y."/>
        </authorList>
    </citation>
    <scope>NUCLEOTIDE SEQUENCE [LARGE SCALE GENOMIC DNA]</scope>
    <source>
        <strain evidence="25 26">8244</strain>
    </source>
</reference>
<evidence type="ECO:0000256" key="8">
    <source>
        <dbReference type="ARBA" id="ARBA00022475"/>
    </source>
</evidence>
<evidence type="ECO:0000256" key="21">
    <source>
        <dbReference type="ARBA" id="ARBA00032396"/>
    </source>
</evidence>
<keyword evidence="10 25" id="KW-0808">Transferase</keyword>
<dbReference type="GO" id="GO:0016024">
    <property type="term" value="P:CDP-diacylglycerol biosynthetic process"/>
    <property type="evidence" value="ECO:0007669"/>
    <property type="project" value="TreeGrafter"/>
</dbReference>
<feature type="transmembrane region" description="Helical" evidence="24">
    <location>
        <begin position="12"/>
        <end position="39"/>
    </location>
</feature>
<feature type="transmembrane region" description="Helical" evidence="24">
    <location>
        <begin position="103"/>
        <end position="123"/>
    </location>
</feature>
<evidence type="ECO:0000256" key="11">
    <source>
        <dbReference type="ARBA" id="ARBA00022692"/>
    </source>
</evidence>
<dbReference type="Pfam" id="PF01148">
    <property type="entry name" value="CTP_transf_1"/>
    <property type="match status" value="1"/>
</dbReference>
<gene>
    <name evidence="25" type="ORF">DJ90_2570</name>
</gene>
<feature type="transmembrane region" description="Helical" evidence="24">
    <location>
        <begin position="176"/>
        <end position="199"/>
    </location>
</feature>
<evidence type="ECO:0000256" key="15">
    <source>
        <dbReference type="ARBA" id="ARBA00023136"/>
    </source>
</evidence>
<evidence type="ECO:0000256" key="6">
    <source>
        <dbReference type="ARBA" id="ARBA00012487"/>
    </source>
</evidence>
<evidence type="ECO:0000313" key="26">
    <source>
        <dbReference type="Proteomes" id="UP000029278"/>
    </source>
</evidence>
<evidence type="ECO:0000313" key="25">
    <source>
        <dbReference type="EMBL" id="KFN09131.1"/>
    </source>
</evidence>
<evidence type="ECO:0000256" key="1">
    <source>
        <dbReference type="ARBA" id="ARBA00001698"/>
    </source>
</evidence>
<evidence type="ECO:0000256" key="18">
    <source>
        <dbReference type="ARBA" id="ARBA00029893"/>
    </source>
</evidence>
<protein>
    <recommendedName>
        <fullName evidence="7">Phosphatidate cytidylyltransferase</fullName>
        <ecNumber evidence="6">2.7.7.41</ecNumber>
    </recommendedName>
    <alternativeName>
        <fullName evidence="20">CDP-DAG synthase</fullName>
    </alternativeName>
    <alternativeName>
        <fullName evidence="22">CDP-DG synthase</fullName>
    </alternativeName>
    <alternativeName>
        <fullName evidence="18">CDP-diacylglycerol synthase</fullName>
    </alternativeName>
    <alternativeName>
        <fullName evidence="21">CDP-diglyceride pyrophosphorylase</fullName>
    </alternativeName>
    <alternativeName>
        <fullName evidence="23">CDP-diglyceride synthase</fullName>
    </alternativeName>
    <alternativeName>
        <fullName evidence="19">CTP:phosphatidate cytidylyltransferase</fullName>
    </alternativeName>
</protein>
<comment type="similarity">
    <text evidence="5">Belongs to the CDS family.</text>
</comment>
<accession>A0A090ZYH5</accession>
<evidence type="ECO:0000256" key="14">
    <source>
        <dbReference type="ARBA" id="ARBA00023098"/>
    </source>
</evidence>
<keyword evidence="16" id="KW-0594">Phospholipid biosynthesis</keyword>